<protein>
    <recommendedName>
        <fullName evidence="6">Glycosyl transferase family 2</fullName>
    </recommendedName>
</protein>
<dbReference type="Gene3D" id="3.90.550.10">
    <property type="entry name" value="Spore Coat Polysaccharide Biosynthesis Protein SpsA, Chain A"/>
    <property type="match status" value="1"/>
</dbReference>
<evidence type="ECO:0000256" key="2">
    <source>
        <dbReference type="ARBA" id="ARBA00022676"/>
    </source>
</evidence>
<evidence type="ECO:0000313" key="5">
    <source>
        <dbReference type="Proteomes" id="UP000008466"/>
    </source>
</evidence>
<dbReference type="Proteomes" id="UP000008466">
    <property type="component" value="Chromosome"/>
</dbReference>
<evidence type="ECO:0000313" key="4">
    <source>
        <dbReference type="EMBL" id="ADY12207.1"/>
    </source>
</evidence>
<evidence type="ECO:0000256" key="1">
    <source>
        <dbReference type="ARBA" id="ARBA00006739"/>
    </source>
</evidence>
<dbReference type="RefSeq" id="WP_013606060.1">
    <property type="nucleotide sequence ID" value="NC_015152.1"/>
</dbReference>
<reference evidence="5" key="1">
    <citation type="submission" date="2011-02" db="EMBL/GenBank/DDBJ databases">
        <title>Complete sequence of Spirochaeta sp. Buddy.</title>
        <authorList>
            <person name="Lucas S."/>
            <person name="Copeland A."/>
            <person name="Lapidus A."/>
            <person name="Cheng J.-F."/>
            <person name="Goodwin L."/>
            <person name="Pitluck S."/>
            <person name="Zeytun A."/>
            <person name="Detter J.C."/>
            <person name="Han C."/>
            <person name="Tapia R."/>
            <person name="Land M."/>
            <person name="Hauser L."/>
            <person name="Kyrpides N."/>
            <person name="Ivanova N."/>
            <person name="Mikhailova N."/>
            <person name="Pagani I."/>
            <person name="Ritalahti K.M."/>
            <person name="Loeffler F.E."/>
            <person name="Woyke T."/>
        </authorList>
    </citation>
    <scope>NUCLEOTIDE SEQUENCE [LARGE SCALE GENOMIC DNA]</scope>
    <source>
        <strain evidence="5">ATCC BAA-1886 / DSM 22777 / Buddy</strain>
    </source>
</reference>
<dbReference type="KEGG" id="sbu:SpiBuddy_0371"/>
<dbReference type="eggNOG" id="COG1216">
    <property type="taxonomic scope" value="Bacteria"/>
</dbReference>
<gene>
    <name evidence="4" type="ordered locus">SpiBuddy_0371</name>
</gene>
<dbReference type="SUPFAM" id="SSF53448">
    <property type="entry name" value="Nucleotide-diphospho-sugar transferases"/>
    <property type="match status" value="1"/>
</dbReference>
<dbReference type="EMBL" id="CP002541">
    <property type="protein sequence ID" value="ADY12207.1"/>
    <property type="molecule type" value="Genomic_DNA"/>
</dbReference>
<evidence type="ECO:0000256" key="3">
    <source>
        <dbReference type="ARBA" id="ARBA00022679"/>
    </source>
</evidence>
<comment type="similarity">
    <text evidence="1">Belongs to the glycosyltransferase 2 family.</text>
</comment>
<dbReference type="InterPro" id="IPR029044">
    <property type="entry name" value="Nucleotide-diphossugar_trans"/>
</dbReference>
<dbReference type="STRING" id="158189.SpiBuddy_0371"/>
<dbReference type="OrthoDB" id="9803174at2"/>
<dbReference type="PANTHER" id="PTHR43179">
    <property type="entry name" value="RHAMNOSYLTRANSFERASE WBBL"/>
    <property type="match status" value="1"/>
</dbReference>
<sequence length="264" mass="30778">MKKFRDIFIVLVYRNIDDLVDFLKSIKNSVADYHIIVVNSYYDQDSMLQIKKVAENYDCDFVNTENKGYGHGNNVGLQFARDNYDFDRVVISNPDIIIKEYHQDELDKLDSAAIGGIVENINGSFQNPLAYFNNKFSSWLIYNGLKYNHRTLFSIGLAINKITRIFCMIGFKKDFLKVFAVHGCFFVLTLKVVESIDQLFDENIFMFGEEVDLGYKLQELGIPVYFTKWISVFHKEDGSQKFSKLNSSSEMKKSNIYVYEKHRK</sequence>
<dbReference type="PANTHER" id="PTHR43179:SF12">
    <property type="entry name" value="GALACTOFURANOSYLTRANSFERASE GLFT2"/>
    <property type="match status" value="1"/>
</dbReference>
<dbReference type="AlphaFoldDB" id="F0RXT0"/>
<keyword evidence="3" id="KW-0808">Transferase</keyword>
<keyword evidence="5" id="KW-1185">Reference proteome</keyword>
<dbReference type="GO" id="GO:0016757">
    <property type="term" value="F:glycosyltransferase activity"/>
    <property type="evidence" value="ECO:0007669"/>
    <property type="project" value="UniProtKB-KW"/>
</dbReference>
<dbReference type="HOGENOM" id="CLU_023845_6_1_12"/>
<organism evidence="4 5">
    <name type="scientific">Sphaerochaeta globosa (strain ATCC BAA-1886 / DSM 22777 / Buddy)</name>
    <name type="common">Spirochaeta sp. (strain Buddy)</name>
    <dbReference type="NCBI Taxonomy" id="158189"/>
    <lineage>
        <taxon>Bacteria</taxon>
        <taxon>Pseudomonadati</taxon>
        <taxon>Spirochaetota</taxon>
        <taxon>Spirochaetia</taxon>
        <taxon>Spirochaetales</taxon>
        <taxon>Sphaerochaetaceae</taxon>
        <taxon>Sphaerochaeta</taxon>
    </lineage>
</organism>
<accession>F0RXT0</accession>
<proteinExistence type="inferred from homology"/>
<keyword evidence="2" id="KW-0328">Glycosyltransferase</keyword>
<evidence type="ECO:0008006" key="6">
    <source>
        <dbReference type="Google" id="ProtNLM"/>
    </source>
</evidence>
<name>F0RXT0_SPHGB</name>